<protein>
    <submittedName>
        <fullName evidence="10">SSD domain-containing protein</fullName>
    </submittedName>
</protein>
<evidence type="ECO:0000256" key="2">
    <source>
        <dbReference type="ARBA" id="ARBA00005585"/>
    </source>
</evidence>
<dbReference type="PANTHER" id="PTHR46022:SF1">
    <property type="entry name" value="PROTEIN PATCHED"/>
    <property type="match status" value="1"/>
</dbReference>
<dbReference type="InterPro" id="IPR000731">
    <property type="entry name" value="SSD"/>
</dbReference>
<dbReference type="GO" id="GO:0045879">
    <property type="term" value="P:negative regulation of smoothened signaling pathway"/>
    <property type="evidence" value="ECO:0007669"/>
    <property type="project" value="TreeGrafter"/>
</dbReference>
<keyword evidence="5 7" id="KW-0472">Membrane</keyword>
<comment type="similarity">
    <text evidence="2">Belongs to the patched family.</text>
</comment>
<dbReference type="InterPro" id="IPR053958">
    <property type="entry name" value="HMGCR/SNAP/NPC1-like_SSD"/>
</dbReference>
<evidence type="ECO:0000313" key="9">
    <source>
        <dbReference type="Proteomes" id="UP000887565"/>
    </source>
</evidence>
<feature type="transmembrane region" description="Helical" evidence="7">
    <location>
        <begin position="87"/>
        <end position="106"/>
    </location>
</feature>
<evidence type="ECO:0000256" key="3">
    <source>
        <dbReference type="ARBA" id="ARBA00022692"/>
    </source>
</evidence>
<accession>A0A915HN68</accession>
<dbReference type="Gene3D" id="1.20.1640.10">
    <property type="entry name" value="Multidrug efflux transporter AcrB transmembrane domain"/>
    <property type="match status" value="1"/>
</dbReference>
<evidence type="ECO:0000259" key="8">
    <source>
        <dbReference type="PROSITE" id="PS50156"/>
    </source>
</evidence>
<keyword evidence="4 7" id="KW-1133">Transmembrane helix</keyword>
<keyword evidence="3 7" id="KW-0812">Transmembrane</keyword>
<feature type="domain" description="SSD" evidence="8">
    <location>
        <begin position="32"/>
        <end position="179"/>
    </location>
</feature>
<reference evidence="10" key="1">
    <citation type="submission" date="2022-11" db="UniProtKB">
        <authorList>
            <consortium name="WormBaseParasite"/>
        </authorList>
    </citation>
    <scope>IDENTIFICATION</scope>
</reference>
<feature type="transmembrane region" description="Helical" evidence="7">
    <location>
        <begin position="51"/>
        <end position="75"/>
    </location>
</feature>
<keyword evidence="6" id="KW-0325">Glycoprotein</keyword>
<comment type="subcellular location">
    <subcellularLocation>
        <location evidence="1">Membrane</location>
        <topology evidence="1">Multi-pass membrane protein</topology>
    </subcellularLocation>
</comment>
<feature type="transmembrane region" description="Helical" evidence="7">
    <location>
        <begin position="127"/>
        <end position="146"/>
    </location>
</feature>
<evidence type="ECO:0000256" key="7">
    <source>
        <dbReference type="SAM" id="Phobius"/>
    </source>
</evidence>
<dbReference type="PANTHER" id="PTHR46022">
    <property type="entry name" value="PROTEIN PATCHED"/>
    <property type="match status" value="1"/>
</dbReference>
<evidence type="ECO:0000313" key="10">
    <source>
        <dbReference type="WBParaSite" id="nRc.2.0.1.t02797-RA"/>
    </source>
</evidence>
<organism evidence="9 10">
    <name type="scientific">Romanomermis culicivorax</name>
    <name type="common">Nematode worm</name>
    <dbReference type="NCBI Taxonomy" id="13658"/>
    <lineage>
        <taxon>Eukaryota</taxon>
        <taxon>Metazoa</taxon>
        <taxon>Ecdysozoa</taxon>
        <taxon>Nematoda</taxon>
        <taxon>Enoplea</taxon>
        <taxon>Dorylaimia</taxon>
        <taxon>Mermithida</taxon>
        <taxon>Mermithoidea</taxon>
        <taxon>Mermithidae</taxon>
        <taxon>Romanomermis</taxon>
    </lineage>
</organism>
<proteinExistence type="inferred from homology"/>
<sequence length="536" mass="59713">MFPALRTEQFTIARFFILSLELRKFSFKSPKIFYASLSLCSFSDKGVRSGVGLGMAGCLLVTLAGVAGLGCSMMLNVPFNAATTQIVPFLTLGLGVDDMFLLVHSYRDIVRVARKDEIGFLLKETGLSALLTSINNILAFLAGGFLPVPALRDFCLQVALLLTFNAISILTIYPAMMNIDLLRRKNRRVDNRDGMATGSNTDLAKMRSNSAILRTNEQENGKLNSGDDSNCGNIYRNESCLTVNNYDTMNSTMSYSQNCLTAPIDDSSVQGTLAGGATILSKPEFESGYSCKHMTLHRFVSDVYNVWLSKTPVKIGVLMFNGILLASGLVGCSRIVLGLELTDVIPRGTAAYAFLDARERFFSFYPFNGIIKGPIDLPSKQALIYEYREKLGDVKYVVKQDGKVQEQFWLDLMRVWLQQLQQHFDDNIAQDKLIANLDKNTGISKDASEEAILAYKLLCNAGSVLNCSRINTYEYKRDGRGDNHSQALRESKQRKGLARWEATSTLLEFKNLKIFPALLVEKFFFGRLRPCEYGTF</sequence>
<dbReference type="SUPFAM" id="SSF82866">
    <property type="entry name" value="Multidrug efflux transporter AcrB transmembrane domain"/>
    <property type="match status" value="1"/>
</dbReference>
<dbReference type="GO" id="GO:0005886">
    <property type="term" value="C:plasma membrane"/>
    <property type="evidence" value="ECO:0007669"/>
    <property type="project" value="TreeGrafter"/>
</dbReference>
<dbReference type="GO" id="GO:0005119">
    <property type="term" value="F:smoothened binding"/>
    <property type="evidence" value="ECO:0007669"/>
    <property type="project" value="TreeGrafter"/>
</dbReference>
<keyword evidence="9" id="KW-1185">Reference proteome</keyword>
<feature type="transmembrane region" description="Helical" evidence="7">
    <location>
        <begin position="315"/>
        <end position="337"/>
    </location>
</feature>
<dbReference type="Pfam" id="PF12349">
    <property type="entry name" value="Sterol-sensing"/>
    <property type="match status" value="1"/>
</dbReference>
<name>A0A915HN68_ROMCU</name>
<evidence type="ECO:0000256" key="6">
    <source>
        <dbReference type="ARBA" id="ARBA00023180"/>
    </source>
</evidence>
<dbReference type="PROSITE" id="PS50156">
    <property type="entry name" value="SSD"/>
    <property type="match status" value="1"/>
</dbReference>
<feature type="transmembrane region" description="Helical" evidence="7">
    <location>
        <begin position="158"/>
        <end position="179"/>
    </location>
</feature>
<dbReference type="AlphaFoldDB" id="A0A915HN68"/>
<dbReference type="Proteomes" id="UP000887565">
    <property type="component" value="Unplaced"/>
</dbReference>
<dbReference type="WBParaSite" id="nRc.2.0.1.t02797-RA">
    <property type="protein sequence ID" value="nRc.2.0.1.t02797-RA"/>
    <property type="gene ID" value="nRc.2.0.1.g02797"/>
</dbReference>
<evidence type="ECO:0000256" key="5">
    <source>
        <dbReference type="ARBA" id="ARBA00023136"/>
    </source>
</evidence>
<evidence type="ECO:0000256" key="1">
    <source>
        <dbReference type="ARBA" id="ARBA00004141"/>
    </source>
</evidence>
<dbReference type="GO" id="GO:0008158">
    <property type="term" value="F:hedgehog receptor activity"/>
    <property type="evidence" value="ECO:0007669"/>
    <property type="project" value="TreeGrafter"/>
</dbReference>
<evidence type="ECO:0000256" key="4">
    <source>
        <dbReference type="ARBA" id="ARBA00022989"/>
    </source>
</evidence>
<dbReference type="GO" id="GO:0097108">
    <property type="term" value="F:hedgehog family protein binding"/>
    <property type="evidence" value="ECO:0007669"/>
    <property type="project" value="TreeGrafter"/>
</dbReference>